<feature type="region of interest" description="Disordered" evidence="1">
    <location>
        <begin position="1"/>
        <end position="93"/>
    </location>
</feature>
<dbReference type="AlphaFoldDB" id="A0A8J3C2U3"/>
<reference evidence="2" key="1">
    <citation type="journal article" date="2014" name="Int. J. Syst. Evol. Microbiol.">
        <title>Complete genome sequence of Corynebacterium casei LMG S-19264T (=DSM 44701T), isolated from a smear-ripened cheese.</title>
        <authorList>
            <consortium name="US DOE Joint Genome Institute (JGI-PGF)"/>
            <person name="Walter F."/>
            <person name="Albersmeier A."/>
            <person name="Kalinowski J."/>
            <person name="Ruckert C."/>
        </authorList>
    </citation>
    <scope>NUCLEOTIDE SEQUENCE</scope>
    <source>
        <strain evidence="2">CGMCC 4.7299</strain>
    </source>
</reference>
<name>A0A8J3C2U3_9ACTN</name>
<sequence>MDERPGDDVSDGHPRGEKRGDDQDDPERPSLPSLSLHEVPPGGSGEPVWRFLSAPAQGGSKNAPNLSGRGRAAETAVSRYPSQDAHAEPSPDC</sequence>
<dbReference type="EMBL" id="BMMX01000019">
    <property type="protein sequence ID" value="GGL01859.1"/>
    <property type="molecule type" value="Genomic_DNA"/>
</dbReference>
<comment type="caution">
    <text evidence="2">The sequence shown here is derived from an EMBL/GenBank/DDBJ whole genome shotgun (WGS) entry which is preliminary data.</text>
</comment>
<gene>
    <name evidence="2" type="ORF">GCM10012284_40530</name>
</gene>
<evidence type="ECO:0000256" key="1">
    <source>
        <dbReference type="SAM" id="MobiDB-lite"/>
    </source>
</evidence>
<accession>A0A8J3C2U3</accession>
<keyword evidence="3" id="KW-1185">Reference proteome</keyword>
<evidence type="ECO:0000313" key="3">
    <source>
        <dbReference type="Proteomes" id="UP000656042"/>
    </source>
</evidence>
<organism evidence="2 3">
    <name type="scientific">Mangrovihabitans endophyticus</name>
    <dbReference type="NCBI Taxonomy" id="1751298"/>
    <lineage>
        <taxon>Bacteria</taxon>
        <taxon>Bacillati</taxon>
        <taxon>Actinomycetota</taxon>
        <taxon>Actinomycetes</taxon>
        <taxon>Micromonosporales</taxon>
        <taxon>Micromonosporaceae</taxon>
        <taxon>Mangrovihabitans</taxon>
    </lineage>
</organism>
<protein>
    <submittedName>
        <fullName evidence="2">Uncharacterized protein</fullName>
    </submittedName>
</protein>
<feature type="compositionally biased region" description="Basic and acidic residues" evidence="1">
    <location>
        <begin position="1"/>
        <end position="21"/>
    </location>
</feature>
<proteinExistence type="predicted"/>
<dbReference type="Proteomes" id="UP000656042">
    <property type="component" value="Unassembled WGS sequence"/>
</dbReference>
<reference evidence="2" key="2">
    <citation type="submission" date="2020-09" db="EMBL/GenBank/DDBJ databases">
        <authorList>
            <person name="Sun Q."/>
            <person name="Zhou Y."/>
        </authorList>
    </citation>
    <scope>NUCLEOTIDE SEQUENCE</scope>
    <source>
        <strain evidence="2">CGMCC 4.7299</strain>
    </source>
</reference>
<evidence type="ECO:0000313" key="2">
    <source>
        <dbReference type="EMBL" id="GGL01859.1"/>
    </source>
</evidence>